<accession>A0A923RLF0</accession>
<evidence type="ECO:0000259" key="1">
    <source>
        <dbReference type="Pfam" id="PF04717"/>
    </source>
</evidence>
<name>A0A923RLF0_9FIRM</name>
<dbReference type="InterPro" id="IPR006531">
    <property type="entry name" value="Gp5/Vgr_OB"/>
</dbReference>
<sequence>MNGITDLFQKENEYFDGQHLPGFVQGVVVENNNDKFKGMVKVEFTVWESGKNMCEWVRLLSPYGGKDYGTYLVPEIDETVLVGFIGGSLKRPFLLGSLYPSGAAMVSENFDKKNQKKRLKTKGGLDLLLSEEDGKQSLTVTTPKGSTLTLDDEKESCRVADKDGKNGLTLDYKNGKVELKSEKVISIKAGSVELSLDGNGGAITLKAKKISLTADNEIAMKANSAWKAEGAQVDIKGQAKMNLQASGPVAIKGAVVQIN</sequence>
<dbReference type="InterPro" id="IPR037026">
    <property type="entry name" value="Vgr_OB-fold_dom_sf"/>
</dbReference>
<gene>
    <name evidence="2" type="ORF">H8S44_05285</name>
</gene>
<dbReference type="Pfam" id="PF04717">
    <property type="entry name" value="Phage_base_V"/>
    <property type="match status" value="1"/>
</dbReference>
<feature type="domain" description="Gp5/Type VI secretion system Vgr protein OB-fold" evidence="1">
    <location>
        <begin position="24"/>
        <end position="99"/>
    </location>
</feature>
<organism evidence="2 3">
    <name type="scientific">Anaerosacchariphilus hominis</name>
    <dbReference type="NCBI Taxonomy" id="2763017"/>
    <lineage>
        <taxon>Bacteria</taxon>
        <taxon>Bacillati</taxon>
        <taxon>Bacillota</taxon>
        <taxon>Clostridia</taxon>
        <taxon>Lachnospirales</taxon>
        <taxon>Lachnospiraceae</taxon>
        <taxon>Anaerosacchariphilus</taxon>
    </lineage>
</organism>
<dbReference type="RefSeq" id="WP_186871595.1">
    <property type="nucleotide sequence ID" value="NZ_JACOOR010000003.1"/>
</dbReference>
<keyword evidence="3" id="KW-1185">Reference proteome</keyword>
<proteinExistence type="predicted"/>
<dbReference type="AlphaFoldDB" id="A0A923RLF0"/>
<dbReference type="Gene3D" id="2.40.50.230">
    <property type="entry name" value="Gp5 N-terminal domain"/>
    <property type="match status" value="1"/>
</dbReference>
<dbReference type="Proteomes" id="UP000649345">
    <property type="component" value="Unassembled WGS sequence"/>
</dbReference>
<evidence type="ECO:0000313" key="3">
    <source>
        <dbReference type="Proteomes" id="UP000649345"/>
    </source>
</evidence>
<dbReference type="SUPFAM" id="SSF69255">
    <property type="entry name" value="gp5 N-terminal domain-like"/>
    <property type="match status" value="1"/>
</dbReference>
<protein>
    <recommendedName>
        <fullName evidence="1">Gp5/Type VI secretion system Vgr protein OB-fold domain-containing protein</fullName>
    </recommendedName>
</protein>
<comment type="caution">
    <text evidence="2">The sequence shown here is derived from an EMBL/GenBank/DDBJ whole genome shotgun (WGS) entry which is preliminary data.</text>
</comment>
<reference evidence="2" key="1">
    <citation type="submission" date="2020-08" db="EMBL/GenBank/DDBJ databases">
        <title>Genome public.</title>
        <authorList>
            <person name="Liu C."/>
            <person name="Sun Q."/>
        </authorList>
    </citation>
    <scope>NUCLEOTIDE SEQUENCE</scope>
    <source>
        <strain evidence="2">NSJ-68</strain>
    </source>
</reference>
<dbReference type="EMBL" id="JACOOR010000003">
    <property type="protein sequence ID" value="MBC5659182.1"/>
    <property type="molecule type" value="Genomic_DNA"/>
</dbReference>
<evidence type="ECO:0000313" key="2">
    <source>
        <dbReference type="EMBL" id="MBC5659182.1"/>
    </source>
</evidence>